<dbReference type="AlphaFoldDB" id="A0A8X7BSW6"/>
<evidence type="ECO:0000256" key="1">
    <source>
        <dbReference type="SAM" id="MobiDB-lite"/>
    </source>
</evidence>
<proteinExistence type="predicted"/>
<organism evidence="2 3">
    <name type="scientific">Trichonephila inaurata madagascariensis</name>
    <dbReference type="NCBI Taxonomy" id="2747483"/>
    <lineage>
        <taxon>Eukaryota</taxon>
        <taxon>Metazoa</taxon>
        <taxon>Ecdysozoa</taxon>
        <taxon>Arthropoda</taxon>
        <taxon>Chelicerata</taxon>
        <taxon>Arachnida</taxon>
        <taxon>Araneae</taxon>
        <taxon>Araneomorphae</taxon>
        <taxon>Entelegynae</taxon>
        <taxon>Araneoidea</taxon>
        <taxon>Nephilidae</taxon>
        <taxon>Trichonephila</taxon>
        <taxon>Trichonephila inaurata</taxon>
    </lineage>
</organism>
<evidence type="ECO:0000313" key="3">
    <source>
        <dbReference type="Proteomes" id="UP000886998"/>
    </source>
</evidence>
<keyword evidence="3" id="KW-1185">Reference proteome</keyword>
<reference evidence="2" key="1">
    <citation type="submission" date="2020-08" db="EMBL/GenBank/DDBJ databases">
        <title>Multicomponent nature underlies the extraordinary mechanical properties of spider dragline silk.</title>
        <authorList>
            <person name="Kono N."/>
            <person name="Nakamura H."/>
            <person name="Mori M."/>
            <person name="Yoshida Y."/>
            <person name="Ohtoshi R."/>
            <person name="Malay A.D."/>
            <person name="Moran D.A.P."/>
            <person name="Tomita M."/>
            <person name="Numata K."/>
            <person name="Arakawa K."/>
        </authorList>
    </citation>
    <scope>NUCLEOTIDE SEQUENCE</scope>
</reference>
<evidence type="ECO:0000313" key="2">
    <source>
        <dbReference type="EMBL" id="GFY41402.1"/>
    </source>
</evidence>
<dbReference type="Proteomes" id="UP000886998">
    <property type="component" value="Unassembled WGS sequence"/>
</dbReference>
<comment type="caution">
    <text evidence="2">The sequence shown here is derived from an EMBL/GenBank/DDBJ whole genome shotgun (WGS) entry which is preliminary data.</text>
</comment>
<sequence length="124" mass="13869">MTTRLPQPSGTLLSISLRAPQSLHKVDPWAPHAEVDSYAPRKAKRKPHSSTRCHKSILHPLPEIEKRGRRLCATNLRMQTGKADFEVTPEIYSEIVHSRRTRSPPCPGQAPCLGAATGREQCRK</sequence>
<dbReference type="EMBL" id="BMAV01002484">
    <property type="protein sequence ID" value="GFY41402.1"/>
    <property type="molecule type" value="Genomic_DNA"/>
</dbReference>
<feature type="region of interest" description="Disordered" evidence="1">
    <location>
        <begin position="28"/>
        <end position="53"/>
    </location>
</feature>
<feature type="region of interest" description="Disordered" evidence="1">
    <location>
        <begin position="98"/>
        <end position="124"/>
    </location>
</feature>
<accession>A0A8X7BSW6</accession>
<name>A0A8X7BSW6_9ARAC</name>
<feature type="compositionally biased region" description="Basic residues" evidence="1">
    <location>
        <begin position="41"/>
        <end position="53"/>
    </location>
</feature>
<gene>
    <name evidence="2" type="ORF">TNIN_178821</name>
</gene>
<protein>
    <submittedName>
        <fullName evidence="2">Uncharacterized protein</fullName>
    </submittedName>
</protein>